<protein>
    <submittedName>
        <fullName evidence="3">Uncharacterized protein</fullName>
    </submittedName>
</protein>
<dbReference type="AlphaFoldDB" id="A0A8H5TJH9"/>
<feature type="compositionally biased region" description="Basic and acidic residues" evidence="1">
    <location>
        <begin position="63"/>
        <end position="84"/>
    </location>
</feature>
<reference evidence="3 4" key="1">
    <citation type="submission" date="2020-05" db="EMBL/GenBank/DDBJ databases">
        <title>Identification and distribution of gene clusters putatively required for synthesis of sphingolipid metabolism inhibitors in phylogenetically diverse species of the filamentous fungus Fusarium.</title>
        <authorList>
            <person name="Kim H.-S."/>
            <person name="Busman M."/>
            <person name="Brown D.W."/>
            <person name="Divon H."/>
            <person name="Uhlig S."/>
            <person name="Proctor R.H."/>
        </authorList>
    </citation>
    <scope>NUCLEOTIDE SEQUENCE [LARGE SCALE GENOMIC DNA]</scope>
    <source>
        <strain evidence="3 4">NRRL 20693</strain>
    </source>
</reference>
<keyword evidence="4" id="KW-1185">Reference proteome</keyword>
<evidence type="ECO:0000313" key="4">
    <source>
        <dbReference type="Proteomes" id="UP000567885"/>
    </source>
</evidence>
<keyword evidence="2" id="KW-0812">Transmembrane</keyword>
<name>A0A8H5TJH9_FUSHE</name>
<keyword evidence="2" id="KW-0472">Membrane</keyword>
<evidence type="ECO:0000256" key="1">
    <source>
        <dbReference type="SAM" id="MobiDB-lite"/>
    </source>
</evidence>
<organism evidence="3 4">
    <name type="scientific">Fusarium heterosporum</name>
    <dbReference type="NCBI Taxonomy" id="42747"/>
    <lineage>
        <taxon>Eukaryota</taxon>
        <taxon>Fungi</taxon>
        <taxon>Dikarya</taxon>
        <taxon>Ascomycota</taxon>
        <taxon>Pezizomycotina</taxon>
        <taxon>Sordariomycetes</taxon>
        <taxon>Hypocreomycetidae</taxon>
        <taxon>Hypocreales</taxon>
        <taxon>Nectriaceae</taxon>
        <taxon>Fusarium</taxon>
        <taxon>Fusarium heterosporum species complex</taxon>
    </lineage>
</organism>
<dbReference type="OrthoDB" id="5340195at2759"/>
<feature type="transmembrane region" description="Helical" evidence="2">
    <location>
        <begin position="125"/>
        <end position="146"/>
    </location>
</feature>
<dbReference type="PANTHER" id="PTHR35041">
    <property type="entry name" value="MEDIATOR OF RNA POLYMERASE II TRANSCRIPTION SUBUNIT 1"/>
    <property type="match status" value="1"/>
</dbReference>
<gene>
    <name evidence="3" type="ORF">FHETE_3779</name>
</gene>
<keyword evidence="2" id="KW-1133">Transmembrane helix</keyword>
<dbReference type="EMBL" id="JAAGWQ010000061">
    <property type="protein sequence ID" value="KAF5672281.1"/>
    <property type="molecule type" value="Genomic_DNA"/>
</dbReference>
<dbReference type="PANTHER" id="PTHR35041:SF3">
    <property type="entry name" value="FORMYLMETHIONINE DEFORMYLASE-LIKE PROTEIN"/>
    <property type="match status" value="1"/>
</dbReference>
<dbReference type="Proteomes" id="UP000567885">
    <property type="component" value="Unassembled WGS sequence"/>
</dbReference>
<evidence type="ECO:0000313" key="3">
    <source>
        <dbReference type="EMBL" id="KAF5672281.1"/>
    </source>
</evidence>
<proteinExistence type="predicted"/>
<comment type="caution">
    <text evidence="3">The sequence shown here is derived from an EMBL/GenBank/DDBJ whole genome shotgun (WGS) entry which is preliminary data.</text>
</comment>
<accession>A0A8H5TJH9</accession>
<feature type="transmembrane region" description="Helical" evidence="2">
    <location>
        <begin position="224"/>
        <end position="250"/>
    </location>
</feature>
<feature type="transmembrane region" description="Helical" evidence="2">
    <location>
        <begin position="158"/>
        <end position="179"/>
    </location>
</feature>
<feature type="region of interest" description="Disordered" evidence="1">
    <location>
        <begin position="27"/>
        <end position="84"/>
    </location>
</feature>
<sequence length="662" mass="73635">MRRAAPAFLSGQSREYQSIGLSRFEEQVDIGPSPSGTPIGHNSFMSPPSPGKSPRVGSQSHLHPRDPFSPELHDTPSFDRHHSQVELLSSGPENNTATGLGVYHTVTPTQHQKDSSWLRLLKSKWCMVICLFLGAAGALGHNILYSQLNDREATNQQWWLRLGQFLAFVAKANFVIAVLTAHQQVAWSAVSQKGYTVHAIDSLFGAAHNAIELFNREAWKKSSFAMILAIYIWLSPLVVIFTSATLSVVLDTKREYTNCMSVRTLNFSNDAKKSWRDDKTAEGETMRGISLSMFNEATESRDDPYAVDYWIKAAPPLDSIASRVLAGGQTIQRDEVATEICGEGWDCSSNISFVGPGYKCQRLAKGAGSTMKTFQGYNTPFNLTHLVPAGNASYYTVADLGEYSPAQVEVDDNNKPAKGPPFPKNMGAFRTEPVIWLGYVEVDDMNDKHASNRSQKGWIDDYTPVITACDHWEIEYSIEMNYTGGRQSYKVLDRKPLQRIINTTYIGQSVEPDDGTLDLTVAEPSENFVFPQDWERYRRIAAYHSLGKKLRDLLQGSIQLPGPIGFSAISTSKLVARPETLPIPDFENAIRRLYEDLLISILSDPLLLAVAWASHPNKLSGRGEGGPETSYPCIRRRTASYFSYHWQVLVVVYAFGWGRGAA</sequence>
<evidence type="ECO:0000256" key="2">
    <source>
        <dbReference type="SAM" id="Phobius"/>
    </source>
</evidence>